<accession>A0A812Y9S8</accession>
<dbReference type="EMBL" id="CAJNIZ010047671">
    <property type="protein sequence ID" value="CAE7773304.1"/>
    <property type="molecule type" value="Genomic_DNA"/>
</dbReference>
<evidence type="ECO:0000313" key="2">
    <source>
        <dbReference type="EMBL" id="CAE7773304.1"/>
    </source>
</evidence>
<protein>
    <submittedName>
        <fullName evidence="2">Uncharacterized protein</fullName>
    </submittedName>
</protein>
<feature type="region of interest" description="Disordered" evidence="1">
    <location>
        <begin position="37"/>
        <end position="60"/>
    </location>
</feature>
<comment type="caution">
    <text evidence="2">The sequence shown here is derived from an EMBL/GenBank/DDBJ whole genome shotgun (WGS) entry which is preliminary data.</text>
</comment>
<proteinExistence type="predicted"/>
<gene>
    <name evidence="2" type="ORF">SPIL2461_LOCUS22827</name>
</gene>
<evidence type="ECO:0000313" key="3">
    <source>
        <dbReference type="Proteomes" id="UP000649617"/>
    </source>
</evidence>
<dbReference type="Proteomes" id="UP000649617">
    <property type="component" value="Unassembled WGS sequence"/>
</dbReference>
<feature type="non-terminal residue" evidence="2">
    <location>
        <position position="181"/>
    </location>
</feature>
<name>A0A812Y9S8_SYMPI</name>
<sequence>MAQNSRRVLNDLTNTLGYQDESSFKFCATRAPFEGLKEPPAEKFREAKRRGGSQNHPGRPFRWQAAEERTYQAENHAAFFPGKYVMLEEDAAGSLGYLGGGGGVKVRVKQIRGNDVYVGFMDGKEAWVASQELFPAEDPRASDRAEIFAPYRKVNSYESELSDGQAPAMDIPKAVHLNADE</sequence>
<reference evidence="2" key="1">
    <citation type="submission" date="2021-02" db="EMBL/GenBank/DDBJ databases">
        <authorList>
            <person name="Dougan E. K."/>
            <person name="Rhodes N."/>
            <person name="Thang M."/>
            <person name="Chan C."/>
        </authorList>
    </citation>
    <scope>NUCLEOTIDE SEQUENCE</scope>
</reference>
<evidence type="ECO:0000256" key="1">
    <source>
        <dbReference type="SAM" id="MobiDB-lite"/>
    </source>
</evidence>
<organism evidence="2 3">
    <name type="scientific">Symbiodinium pilosum</name>
    <name type="common">Dinoflagellate</name>
    <dbReference type="NCBI Taxonomy" id="2952"/>
    <lineage>
        <taxon>Eukaryota</taxon>
        <taxon>Sar</taxon>
        <taxon>Alveolata</taxon>
        <taxon>Dinophyceae</taxon>
        <taxon>Suessiales</taxon>
        <taxon>Symbiodiniaceae</taxon>
        <taxon>Symbiodinium</taxon>
    </lineage>
</organism>
<dbReference type="AlphaFoldDB" id="A0A812Y9S8"/>
<keyword evidence="3" id="KW-1185">Reference proteome</keyword>